<reference evidence="2 3" key="1">
    <citation type="journal article" date="2012" name="Nat. Commun.">
        <title>A multi-omic map of the lipid-producing yeast Rhodosporidium toruloides.</title>
        <authorList>
            <person name="Zhu Z."/>
            <person name="Zhang S."/>
            <person name="Liu H."/>
            <person name="Shen H."/>
            <person name="Lin X."/>
            <person name="Yang F."/>
            <person name="Zhou Y.J."/>
            <person name="Jin G."/>
            <person name="Ye M."/>
            <person name="Zou H."/>
            <person name="Zou H."/>
            <person name="Zhao Z.K."/>
        </authorList>
    </citation>
    <scope>NUCLEOTIDE SEQUENCE [LARGE SCALE GENOMIC DNA]</scope>
    <source>
        <strain evidence="2 3">NP11</strain>
    </source>
</reference>
<dbReference type="HOGENOM" id="CLU_029564_0_1_1"/>
<dbReference type="RefSeq" id="XP_016274498.1">
    <property type="nucleotide sequence ID" value="XM_016420771.1"/>
</dbReference>
<feature type="transmembrane region" description="Helical" evidence="1">
    <location>
        <begin position="21"/>
        <end position="43"/>
    </location>
</feature>
<keyword evidence="1" id="KW-0812">Transmembrane</keyword>
<keyword evidence="3" id="KW-1185">Reference proteome</keyword>
<evidence type="ECO:0000313" key="3">
    <source>
        <dbReference type="Proteomes" id="UP000016926"/>
    </source>
</evidence>
<name>M7XHK7_RHOT1</name>
<feature type="transmembrane region" description="Helical" evidence="1">
    <location>
        <begin position="147"/>
        <end position="171"/>
    </location>
</feature>
<dbReference type="eggNOG" id="ENOG502RY0B">
    <property type="taxonomic scope" value="Eukaryota"/>
</dbReference>
<keyword evidence="1" id="KW-0472">Membrane</keyword>
<dbReference type="OrthoDB" id="2448307at2759"/>
<dbReference type="GO" id="GO:0005794">
    <property type="term" value="C:Golgi apparatus"/>
    <property type="evidence" value="ECO:0007669"/>
    <property type="project" value="TreeGrafter"/>
</dbReference>
<evidence type="ECO:0000313" key="2">
    <source>
        <dbReference type="EMBL" id="EMS23379.1"/>
    </source>
</evidence>
<feature type="transmembrane region" description="Helical" evidence="1">
    <location>
        <begin position="192"/>
        <end position="218"/>
    </location>
</feature>
<sequence length="374" mass="42564">MAPLLPLRQRLSALIPRTPATIAHLSVTFLETLVDTVVVALTLNSFEKHVWQLLMERSDRSVLPVYLALFVLAHLTQLVLAVDALVAKNTIQVVALLIFNTLFLVYSAIQVSYTIAMPPRNTRLIVVYAPPQIHEIRPLVNSPALKVLIWFIPAMISLTEAVYIVTIWPIYREYGWQIFKTLGADRRIKKCYAWFQVFICILKFDFFFFVAFSLQLVFLVPTQTSAERGLTIAALPVTLVLLVLGYFSIKREHKVMVYVFLVGCAVGCAYFVYKLFIIYRDRQTDYQLVFKSLTVFAALCLSALLVTTATVIKCWLNFGSGLKYQMSRGEILRSTSNLDLKTSPRPIAEGDEYPLGSRDYYAPTGRNRFRMSMD</sequence>
<feature type="transmembrane region" description="Helical" evidence="1">
    <location>
        <begin position="63"/>
        <end position="86"/>
    </location>
</feature>
<protein>
    <submittedName>
        <fullName evidence="2">Uncharacterized protein</fullName>
    </submittedName>
</protein>
<gene>
    <name evidence="2" type="ORF">RHTO_07113</name>
</gene>
<feature type="transmembrane region" description="Helical" evidence="1">
    <location>
        <begin position="93"/>
        <end position="116"/>
    </location>
</feature>
<dbReference type="PANTHER" id="PTHR34391:SF2">
    <property type="entry name" value="TRP C-TERMINAL DOMAIN-CONTAINING PROTEIN"/>
    <property type="match status" value="1"/>
</dbReference>
<dbReference type="Proteomes" id="UP000016926">
    <property type="component" value="Unassembled WGS sequence"/>
</dbReference>
<keyword evidence="1" id="KW-1133">Transmembrane helix</keyword>
<feature type="transmembrane region" description="Helical" evidence="1">
    <location>
        <begin position="293"/>
        <end position="316"/>
    </location>
</feature>
<feature type="transmembrane region" description="Helical" evidence="1">
    <location>
        <begin position="230"/>
        <end position="248"/>
    </location>
</feature>
<proteinExistence type="predicted"/>
<dbReference type="EMBL" id="KB722647">
    <property type="protein sequence ID" value="EMS23379.1"/>
    <property type="molecule type" value="Genomic_DNA"/>
</dbReference>
<dbReference type="AlphaFoldDB" id="M7XHK7"/>
<dbReference type="PANTHER" id="PTHR34391">
    <property type="entry name" value="UPF0658 GOLGI APPARATUS MEMBRANE PROTEIN C1952.10C-RELATED"/>
    <property type="match status" value="1"/>
</dbReference>
<dbReference type="InterPro" id="IPR040410">
    <property type="entry name" value="UPF0658_Golgi"/>
</dbReference>
<accession>M7XHK7</accession>
<evidence type="ECO:0000256" key="1">
    <source>
        <dbReference type="SAM" id="Phobius"/>
    </source>
</evidence>
<dbReference type="GeneID" id="27371126"/>
<organism evidence="2 3">
    <name type="scientific">Rhodotorula toruloides (strain NP11)</name>
    <name type="common">Yeast</name>
    <name type="synonym">Rhodosporidium toruloides</name>
    <dbReference type="NCBI Taxonomy" id="1130832"/>
    <lineage>
        <taxon>Eukaryota</taxon>
        <taxon>Fungi</taxon>
        <taxon>Dikarya</taxon>
        <taxon>Basidiomycota</taxon>
        <taxon>Pucciniomycotina</taxon>
        <taxon>Microbotryomycetes</taxon>
        <taxon>Sporidiobolales</taxon>
        <taxon>Sporidiobolaceae</taxon>
        <taxon>Rhodotorula</taxon>
    </lineage>
</organism>
<feature type="transmembrane region" description="Helical" evidence="1">
    <location>
        <begin position="255"/>
        <end position="273"/>
    </location>
</feature>